<keyword evidence="2" id="KW-1185">Reference proteome</keyword>
<dbReference type="Proteomes" id="UP001064048">
    <property type="component" value="Chromosome 16"/>
</dbReference>
<dbReference type="EMBL" id="CM046116">
    <property type="protein sequence ID" value="KAI8422059.1"/>
    <property type="molecule type" value="Genomic_DNA"/>
</dbReference>
<evidence type="ECO:0000313" key="1">
    <source>
        <dbReference type="EMBL" id="KAI8422059.1"/>
    </source>
</evidence>
<organism evidence="1 2">
    <name type="scientific">Choristoneura fumiferana</name>
    <name type="common">Spruce budworm moth</name>
    <name type="synonym">Archips fumiferana</name>
    <dbReference type="NCBI Taxonomy" id="7141"/>
    <lineage>
        <taxon>Eukaryota</taxon>
        <taxon>Metazoa</taxon>
        <taxon>Ecdysozoa</taxon>
        <taxon>Arthropoda</taxon>
        <taxon>Hexapoda</taxon>
        <taxon>Insecta</taxon>
        <taxon>Pterygota</taxon>
        <taxon>Neoptera</taxon>
        <taxon>Endopterygota</taxon>
        <taxon>Lepidoptera</taxon>
        <taxon>Glossata</taxon>
        <taxon>Ditrysia</taxon>
        <taxon>Tortricoidea</taxon>
        <taxon>Tortricidae</taxon>
        <taxon>Tortricinae</taxon>
        <taxon>Choristoneura</taxon>
    </lineage>
</organism>
<proteinExistence type="predicted"/>
<protein>
    <submittedName>
        <fullName evidence="1">Uncharacterized protein</fullName>
    </submittedName>
</protein>
<comment type="caution">
    <text evidence="1">The sequence shown here is derived from an EMBL/GenBank/DDBJ whole genome shotgun (WGS) entry which is preliminary data.</text>
</comment>
<evidence type="ECO:0000313" key="2">
    <source>
        <dbReference type="Proteomes" id="UP001064048"/>
    </source>
</evidence>
<accession>A0ACC0JDB1</accession>
<gene>
    <name evidence="1" type="ORF">MSG28_009956</name>
</gene>
<name>A0ACC0JDB1_CHOFU</name>
<sequence>MWECWRIRTLDCMTKWDCGRSHPEPLHRCTVPECESSPPEWDTGEWGSWALGAGRCERRRTLAPGGVCAPATFHENLTQACDAWLYGNQDTIVAEVGSRHFSMKD</sequence>
<reference evidence="1 2" key="1">
    <citation type="journal article" date="2022" name="Genome Biol. Evol.">
        <title>The Spruce Budworm Genome: Reconstructing the Evolutionary History of Antifreeze Proteins.</title>
        <authorList>
            <person name="Beliveau C."/>
            <person name="Gagne P."/>
            <person name="Picq S."/>
            <person name="Vernygora O."/>
            <person name="Keeling C.I."/>
            <person name="Pinkney K."/>
            <person name="Doucet D."/>
            <person name="Wen F."/>
            <person name="Johnston J.S."/>
            <person name="Maaroufi H."/>
            <person name="Boyle B."/>
            <person name="Laroche J."/>
            <person name="Dewar K."/>
            <person name="Juretic N."/>
            <person name="Blackburn G."/>
            <person name="Nisole A."/>
            <person name="Brunet B."/>
            <person name="Brandao M."/>
            <person name="Lumley L."/>
            <person name="Duan J."/>
            <person name="Quan G."/>
            <person name="Lucarotti C.J."/>
            <person name="Roe A.D."/>
            <person name="Sperling F.A.H."/>
            <person name="Levesque R.C."/>
            <person name="Cusson M."/>
        </authorList>
    </citation>
    <scope>NUCLEOTIDE SEQUENCE [LARGE SCALE GENOMIC DNA]</scope>
    <source>
        <strain evidence="1">Glfc:IPQL:Cfum</strain>
    </source>
</reference>